<evidence type="ECO:0000256" key="1">
    <source>
        <dbReference type="SAM" id="SignalP"/>
    </source>
</evidence>
<evidence type="ECO:0000259" key="2">
    <source>
        <dbReference type="PROSITE" id="PS51724"/>
    </source>
</evidence>
<evidence type="ECO:0000313" key="4">
    <source>
        <dbReference type="Proteomes" id="UP000020218"/>
    </source>
</evidence>
<dbReference type="SUPFAM" id="SSF110997">
    <property type="entry name" value="Sporulation related repeat"/>
    <property type="match status" value="1"/>
</dbReference>
<gene>
    <name evidence="3" type="ORF">AW08_03579</name>
</gene>
<reference evidence="3" key="1">
    <citation type="submission" date="2014-02" db="EMBL/GenBank/DDBJ databases">
        <title>Expanding our view of genomic diversity in Candidatus Accumulibacter clades.</title>
        <authorList>
            <person name="Skennerton C.T."/>
            <person name="Barr J.J."/>
            <person name="Slater F.R."/>
            <person name="Bond P.L."/>
            <person name="Tyson G.W."/>
        </authorList>
    </citation>
    <scope>NUCLEOTIDE SEQUENCE [LARGE SCALE GENOMIC DNA]</scope>
</reference>
<keyword evidence="1" id="KW-0732">Signal</keyword>
<dbReference type="PANTHER" id="PTHR38731:SF1">
    <property type="entry name" value="FECR PROTEIN DOMAIN-CONTAINING PROTEIN"/>
    <property type="match status" value="1"/>
</dbReference>
<dbReference type="Pfam" id="PF05036">
    <property type="entry name" value="SPOR"/>
    <property type="match status" value="1"/>
</dbReference>
<evidence type="ECO:0000313" key="3">
    <source>
        <dbReference type="EMBL" id="EXI64956.1"/>
    </source>
</evidence>
<dbReference type="InterPro" id="IPR036680">
    <property type="entry name" value="SPOR-like_sf"/>
</dbReference>
<proteinExistence type="predicted"/>
<dbReference type="PATRIC" id="fig|1454001.3.peg.3611"/>
<dbReference type="AlphaFoldDB" id="A0A011MQT2"/>
<name>A0A011MQT2_9PROT</name>
<dbReference type="Gene3D" id="3.30.70.1070">
    <property type="entry name" value="Sporulation related repeat"/>
    <property type="match status" value="1"/>
</dbReference>
<dbReference type="InterPro" id="IPR007730">
    <property type="entry name" value="SPOR-like_dom"/>
</dbReference>
<dbReference type="EMBL" id="JFAX01000031">
    <property type="protein sequence ID" value="EXI64956.1"/>
    <property type="molecule type" value="Genomic_DNA"/>
</dbReference>
<protein>
    <submittedName>
        <fullName evidence="3">FecR protein</fullName>
    </submittedName>
</protein>
<sequence length="318" mass="32970">MNRSRLHALVACGLLAGALTSIAAPSGSGQSADAVVAGVLMPAWLERQGSRQELTAGIALQNRDRLLTGTNARVEVRLRDGSVLRLAADTHCELNALGVREPEVFTAAIDVPQGAVRFTTGHLAHSLRQRAVNLRVGTLTASVRGTDLWGTADGAGDRICLLEGRITLLQPDRDARQVSEAGSCYLAAKDGSPAVLQTVTAAQLAWSAAQTAMPPAAAAANQAETATASRPARMARTARRGSWSVEVAAVDGEAEALSIHDRARAAGYGVRIRPLPAAGGGYRYALRLGPLSSEEEAAALAAEIGNALPAAPLSLVRN</sequence>
<dbReference type="InterPro" id="IPR006860">
    <property type="entry name" value="FecR"/>
</dbReference>
<dbReference type="STRING" id="1454001.AW08_03579"/>
<feature type="domain" description="SPOR" evidence="2">
    <location>
        <begin position="237"/>
        <end position="318"/>
    </location>
</feature>
<dbReference type="Proteomes" id="UP000020218">
    <property type="component" value="Unassembled WGS sequence"/>
</dbReference>
<comment type="caution">
    <text evidence="3">The sequence shown here is derived from an EMBL/GenBank/DDBJ whole genome shotgun (WGS) entry which is preliminary data.</text>
</comment>
<feature type="chain" id="PRO_5001462141" evidence="1">
    <location>
        <begin position="24"/>
        <end position="318"/>
    </location>
</feature>
<keyword evidence="4" id="KW-1185">Reference proteome</keyword>
<organism evidence="3 4">
    <name type="scientific">Candidatus Accumulibacter adjunctus</name>
    <dbReference type="NCBI Taxonomy" id="1454001"/>
    <lineage>
        <taxon>Bacteria</taxon>
        <taxon>Pseudomonadati</taxon>
        <taxon>Pseudomonadota</taxon>
        <taxon>Betaproteobacteria</taxon>
        <taxon>Candidatus Accumulibacter</taxon>
    </lineage>
</organism>
<dbReference type="PANTHER" id="PTHR38731">
    <property type="entry name" value="LIPL45-RELATED LIPOPROTEIN-RELATED"/>
    <property type="match status" value="1"/>
</dbReference>
<feature type="signal peptide" evidence="1">
    <location>
        <begin position="1"/>
        <end position="23"/>
    </location>
</feature>
<dbReference type="Pfam" id="PF04773">
    <property type="entry name" value="FecR"/>
    <property type="match status" value="1"/>
</dbReference>
<dbReference type="PROSITE" id="PS51724">
    <property type="entry name" value="SPOR"/>
    <property type="match status" value="1"/>
</dbReference>
<dbReference type="GO" id="GO:0042834">
    <property type="term" value="F:peptidoglycan binding"/>
    <property type="evidence" value="ECO:0007669"/>
    <property type="project" value="InterPro"/>
</dbReference>
<accession>A0A011MQT2</accession>